<comment type="caution">
    <text evidence="1">The sequence shown here is derived from an EMBL/GenBank/DDBJ whole genome shotgun (WGS) entry which is preliminary data.</text>
</comment>
<accession>A0AAW2KEF7</accession>
<sequence length="361" mass="40607">MIVTYTYSLVTLQKNTVLSEFQTLGRGWPPSDSSLYEPEATILAAAVLSCARSLSSSKKSRYSPRSCSFWNFGICPPSSRRKTELIAAGIAARYKYSLFPCLWFSKDGCRTQVLLSIRSTPFGNHRPTRTSFLFITAKRLKQPLPAHQADVNRAQIDMLTTEKVERYSREDGVHWDKDCVVSAIERRDLFSGSGVREWSMTAALAIPGHLLAAQDESLGDPASDFLDRQTVLLRARRFSISTSVLRKSGISIYFDFRPDDMHTDIVLGMKTNKQPDALWLESLRLLNSSSLAELPSLRAQVSILQDELASVSQSRSPLILISFLFGLEVTLSRKWNSFVQIRKKMTSLKGIANLRETFFTT</sequence>
<protein>
    <submittedName>
        <fullName evidence="1">Uncharacterized protein</fullName>
    </submittedName>
</protein>
<gene>
    <name evidence="1" type="ORF">Sangu_3035600</name>
</gene>
<reference evidence="1" key="1">
    <citation type="submission" date="2020-06" db="EMBL/GenBank/DDBJ databases">
        <authorList>
            <person name="Li T."/>
            <person name="Hu X."/>
            <person name="Zhang T."/>
            <person name="Song X."/>
            <person name="Zhang H."/>
            <person name="Dai N."/>
            <person name="Sheng W."/>
            <person name="Hou X."/>
            <person name="Wei L."/>
        </authorList>
    </citation>
    <scope>NUCLEOTIDE SEQUENCE</scope>
    <source>
        <strain evidence="1">G01</strain>
        <tissue evidence="1">Leaf</tissue>
    </source>
</reference>
<name>A0AAW2KEF7_9LAMI</name>
<proteinExistence type="predicted"/>
<evidence type="ECO:0000313" key="1">
    <source>
        <dbReference type="EMBL" id="KAL0305360.1"/>
    </source>
</evidence>
<dbReference type="AlphaFoldDB" id="A0AAW2KEF7"/>
<dbReference type="EMBL" id="JACGWK010000119">
    <property type="protein sequence ID" value="KAL0305360.1"/>
    <property type="molecule type" value="Genomic_DNA"/>
</dbReference>
<reference evidence="1" key="2">
    <citation type="journal article" date="2024" name="Plant">
        <title>Genomic evolution and insights into agronomic trait innovations of Sesamum species.</title>
        <authorList>
            <person name="Miao H."/>
            <person name="Wang L."/>
            <person name="Qu L."/>
            <person name="Liu H."/>
            <person name="Sun Y."/>
            <person name="Le M."/>
            <person name="Wang Q."/>
            <person name="Wei S."/>
            <person name="Zheng Y."/>
            <person name="Lin W."/>
            <person name="Duan Y."/>
            <person name="Cao H."/>
            <person name="Xiong S."/>
            <person name="Wang X."/>
            <person name="Wei L."/>
            <person name="Li C."/>
            <person name="Ma Q."/>
            <person name="Ju M."/>
            <person name="Zhao R."/>
            <person name="Li G."/>
            <person name="Mu C."/>
            <person name="Tian Q."/>
            <person name="Mei H."/>
            <person name="Zhang T."/>
            <person name="Gao T."/>
            <person name="Zhang H."/>
        </authorList>
    </citation>
    <scope>NUCLEOTIDE SEQUENCE</scope>
    <source>
        <strain evidence="1">G01</strain>
    </source>
</reference>
<organism evidence="1">
    <name type="scientific">Sesamum angustifolium</name>
    <dbReference type="NCBI Taxonomy" id="2727405"/>
    <lineage>
        <taxon>Eukaryota</taxon>
        <taxon>Viridiplantae</taxon>
        <taxon>Streptophyta</taxon>
        <taxon>Embryophyta</taxon>
        <taxon>Tracheophyta</taxon>
        <taxon>Spermatophyta</taxon>
        <taxon>Magnoliopsida</taxon>
        <taxon>eudicotyledons</taxon>
        <taxon>Gunneridae</taxon>
        <taxon>Pentapetalae</taxon>
        <taxon>asterids</taxon>
        <taxon>lamiids</taxon>
        <taxon>Lamiales</taxon>
        <taxon>Pedaliaceae</taxon>
        <taxon>Sesamum</taxon>
    </lineage>
</organism>